<proteinExistence type="predicted"/>
<sequence>MSNPTKGWGTTAPGAVKKKSWKAHPHRVPERVGEDGGQEQRVGQREGDAQRLPADHPPQQRRAVDGPGGGGAHDWPASDVTFVAAPLSAASTGCLPKMTDDE</sequence>
<organism evidence="2 3">
    <name type="scientific">Angustibacter aerolatus</name>
    <dbReference type="NCBI Taxonomy" id="1162965"/>
    <lineage>
        <taxon>Bacteria</taxon>
        <taxon>Bacillati</taxon>
        <taxon>Actinomycetota</taxon>
        <taxon>Actinomycetes</taxon>
        <taxon>Kineosporiales</taxon>
        <taxon>Kineosporiaceae</taxon>
    </lineage>
</organism>
<accession>A0ABQ6JRA8</accession>
<name>A0ABQ6JRA8_9ACTN</name>
<reference evidence="3" key="1">
    <citation type="journal article" date="2019" name="Int. J. Syst. Evol. Microbiol.">
        <title>The Global Catalogue of Microorganisms (GCM) 10K type strain sequencing project: providing services to taxonomists for standard genome sequencing and annotation.</title>
        <authorList>
            <consortium name="The Broad Institute Genomics Platform"/>
            <consortium name="The Broad Institute Genome Sequencing Center for Infectious Disease"/>
            <person name="Wu L."/>
            <person name="Ma J."/>
        </authorList>
    </citation>
    <scope>NUCLEOTIDE SEQUENCE [LARGE SCALE GENOMIC DNA]</scope>
    <source>
        <strain evidence="3">NBRC 108730</strain>
    </source>
</reference>
<evidence type="ECO:0000313" key="2">
    <source>
        <dbReference type="EMBL" id="GMA89230.1"/>
    </source>
</evidence>
<gene>
    <name evidence="2" type="ORF">GCM10025868_44800</name>
</gene>
<protein>
    <submittedName>
        <fullName evidence="2">Uncharacterized protein</fullName>
    </submittedName>
</protein>
<dbReference type="Proteomes" id="UP001157017">
    <property type="component" value="Unassembled WGS sequence"/>
</dbReference>
<keyword evidence="3" id="KW-1185">Reference proteome</keyword>
<feature type="compositionally biased region" description="Basic residues" evidence="1">
    <location>
        <begin position="16"/>
        <end position="26"/>
    </location>
</feature>
<dbReference type="EMBL" id="BSUZ01000001">
    <property type="protein sequence ID" value="GMA89230.1"/>
    <property type="molecule type" value="Genomic_DNA"/>
</dbReference>
<comment type="caution">
    <text evidence="2">The sequence shown here is derived from an EMBL/GenBank/DDBJ whole genome shotgun (WGS) entry which is preliminary data.</text>
</comment>
<feature type="region of interest" description="Disordered" evidence="1">
    <location>
        <begin position="1"/>
        <end position="77"/>
    </location>
</feature>
<evidence type="ECO:0000313" key="3">
    <source>
        <dbReference type="Proteomes" id="UP001157017"/>
    </source>
</evidence>
<evidence type="ECO:0000256" key="1">
    <source>
        <dbReference type="SAM" id="MobiDB-lite"/>
    </source>
</evidence>